<organism evidence="2 3">
    <name type="scientific">Actinomadura verrucosospora</name>
    <dbReference type="NCBI Taxonomy" id="46165"/>
    <lineage>
        <taxon>Bacteria</taxon>
        <taxon>Bacillati</taxon>
        <taxon>Actinomycetota</taxon>
        <taxon>Actinomycetes</taxon>
        <taxon>Streptosporangiales</taxon>
        <taxon>Thermomonosporaceae</taxon>
        <taxon>Actinomadura</taxon>
    </lineage>
</organism>
<proteinExistence type="predicted"/>
<dbReference type="Proteomes" id="UP000501240">
    <property type="component" value="Chromosome"/>
</dbReference>
<evidence type="ECO:0000256" key="1">
    <source>
        <dbReference type="SAM" id="MobiDB-lite"/>
    </source>
</evidence>
<protein>
    <submittedName>
        <fullName evidence="2">PAS/PAC sensor-containing diguanylate cyclase/phosphodiesterase</fullName>
    </submittedName>
</protein>
<feature type="region of interest" description="Disordered" evidence="1">
    <location>
        <begin position="1"/>
        <end position="30"/>
    </location>
</feature>
<name>A0A7D3W1P2_ACTVE</name>
<evidence type="ECO:0000313" key="3">
    <source>
        <dbReference type="Proteomes" id="UP000501240"/>
    </source>
</evidence>
<gene>
    <name evidence="2" type="ORF">ACTIVE_8954</name>
</gene>
<dbReference type="RefSeq" id="WP_173100598.1">
    <property type="nucleotide sequence ID" value="NZ_CP053892.1"/>
</dbReference>
<accession>A0A7D3W1P2</accession>
<sequence>MNGMPARRPLDLADRTPVTRPETAPAHQTGFYVSVRTSARMAESTLALGPFPDRDTAHAHMPLVRAYVAARHRGGEWWRFSVSRVTVRPGRALPTGTLNALIPQAGDELAA</sequence>
<reference evidence="2 3" key="1">
    <citation type="submission" date="2020-05" db="EMBL/GenBank/DDBJ databases">
        <title>Actinomadura verrucosospora NRRL-B18236 (PFL_A860) Genome sequencing and assembly.</title>
        <authorList>
            <person name="Samborskyy M."/>
        </authorList>
    </citation>
    <scope>NUCLEOTIDE SEQUENCE [LARGE SCALE GENOMIC DNA]</scope>
    <source>
        <strain evidence="2 3">NRRL:B18236</strain>
    </source>
</reference>
<evidence type="ECO:0000313" key="2">
    <source>
        <dbReference type="EMBL" id="QKG27299.1"/>
    </source>
</evidence>
<dbReference type="EMBL" id="CP053892">
    <property type="protein sequence ID" value="QKG27299.1"/>
    <property type="molecule type" value="Genomic_DNA"/>
</dbReference>
<dbReference type="AlphaFoldDB" id="A0A7D3W1P2"/>
<keyword evidence="3" id="KW-1185">Reference proteome</keyword>